<protein>
    <submittedName>
        <fullName evidence="1">Uncharacterized protein</fullName>
    </submittedName>
</protein>
<proteinExistence type="predicted"/>
<evidence type="ECO:0000313" key="1">
    <source>
        <dbReference type="EMBL" id="QIE91139.1"/>
    </source>
</evidence>
<keyword evidence="1" id="KW-0614">Plasmid</keyword>
<evidence type="ECO:0000313" key="2">
    <source>
        <dbReference type="Proteomes" id="UP000501063"/>
    </source>
</evidence>
<sequence>MDTKLDLKTLMTESGNPDSLDAIKTALVDWTALAEEQLTALDDFYNLRVLLTQKNLHEVGDANLILKQLEARLKDLVAFFSQKPAAAKICTDALERVQSIIASARTMTERLSKFLPNASTTA</sequence>
<name>A0A6G6J733_PSENT</name>
<reference evidence="1 2" key="1">
    <citation type="submission" date="2020-02" db="EMBL/GenBank/DDBJ databases">
        <title>Integrative conjugative elements (ICEs) and plasmids drive adaptation of Pseudomonas nitroreducens strain HBP1 to wastewater environment.</title>
        <authorList>
            <person name="Sentchilo V."/>
            <person name="Carraro N."/>
            <person name="Bertelli C."/>
            <person name="van der Meer J.R."/>
        </authorList>
    </citation>
    <scope>NUCLEOTIDE SEQUENCE [LARGE SCALE GENOMIC DNA]</scope>
    <source>
        <strain evidence="1 2">HBP1</strain>
        <plasmid evidence="2">ppnihbp1_2</plasmid>
    </source>
</reference>
<dbReference type="EMBL" id="CP049141">
    <property type="protein sequence ID" value="QIE91139.1"/>
    <property type="molecule type" value="Genomic_DNA"/>
</dbReference>
<dbReference type="RefSeq" id="WP_024766024.1">
    <property type="nucleotide sequence ID" value="NZ_CP049141.1"/>
</dbReference>
<dbReference type="AlphaFoldDB" id="A0A6G6J733"/>
<organism evidence="1 2">
    <name type="scientific">Pseudomonas nitroreducens</name>
    <dbReference type="NCBI Taxonomy" id="46680"/>
    <lineage>
        <taxon>Bacteria</taxon>
        <taxon>Pseudomonadati</taxon>
        <taxon>Pseudomonadota</taxon>
        <taxon>Gammaproteobacteria</taxon>
        <taxon>Pseudomonadales</taxon>
        <taxon>Pseudomonadaceae</taxon>
        <taxon>Pseudomonas</taxon>
    </lineage>
</organism>
<gene>
    <name evidence="1" type="ORF">G5B91_32805</name>
</gene>
<dbReference type="KEGG" id="pnt:G5B91_32805"/>
<geneLocation type="plasmid" evidence="2">
    <name>ppnihbp1_2</name>
</geneLocation>
<dbReference type="Proteomes" id="UP000501063">
    <property type="component" value="Plasmid pPniHBP1_2"/>
</dbReference>
<accession>A0A6G6J733</accession>